<dbReference type="Proteomes" id="UP000179807">
    <property type="component" value="Unassembled WGS sequence"/>
</dbReference>
<feature type="domain" description="Protein kinase" evidence="7">
    <location>
        <begin position="10"/>
        <end position="294"/>
    </location>
</feature>
<evidence type="ECO:0000313" key="9">
    <source>
        <dbReference type="Proteomes" id="UP000179807"/>
    </source>
</evidence>
<dbReference type="FunFam" id="1.10.510.10:FF:000624">
    <property type="entry name" value="Mitogen-activated protein kinase"/>
    <property type="match status" value="1"/>
</dbReference>
<evidence type="ECO:0000256" key="6">
    <source>
        <dbReference type="SAM" id="Coils"/>
    </source>
</evidence>
<dbReference type="InterPro" id="IPR000719">
    <property type="entry name" value="Prot_kinase_dom"/>
</dbReference>
<dbReference type="RefSeq" id="XP_068364864.1">
    <property type="nucleotide sequence ID" value="XM_068500398.1"/>
</dbReference>
<gene>
    <name evidence="8" type="ORF">TRFO_18802</name>
</gene>
<evidence type="ECO:0000256" key="1">
    <source>
        <dbReference type="ARBA" id="ARBA00022527"/>
    </source>
</evidence>
<keyword evidence="4 8" id="KW-0418">Kinase</keyword>
<keyword evidence="9" id="KW-1185">Reference proteome</keyword>
<reference evidence="8" key="1">
    <citation type="submission" date="2016-10" db="EMBL/GenBank/DDBJ databases">
        <authorList>
            <person name="Benchimol M."/>
            <person name="Almeida L.G."/>
            <person name="Vasconcelos A.T."/>
            <person name="Perreira-Neves A."/>
            <person name="Rosa I.A."/>
            <person name="Tasca T."/>
            <person name="Bogo M.R."/>
            <person name="de Souza W."/>
        </authorList>
    </citation>
    <scope>NUCLEOTIDE SEQUENCE [LARGE SCALE GENOMIC DNA]</scope>
    <source>
        <strain evidence="8">K</strain>
    </source>
</reference>
<evidence type="ECO:0000256" key="5">
    <source>
        <dbReference type="ARBA" id="ARBA00022840"/>
    </source>
</evidence>
<dbReference type="InterPro" id="IPR050117">
    <property type="entry name" value="MAPK"/>
</dbReference>
<keyword evidence="3" id="KW-0547">Nucleotide-binding</keyword>
<dbReference type="AlphaFoldDB" id="A0A1J4KLA7"/>
<evidence type="ECO:0000313" key="8">
    <source>
        <dbReference type="EMBL" id="OHT11728.1"/>
    </source>
</evidence>
<dbReference type="Pfam" id="PF00069">
    <property type="entry name" value="Pkinase"/>
    <property type="match status" value="1"/>
</dbReference>
<dbReference type="Gene3D" id="3.30.200.20">
    <property type="entry name" value="Phosphorylase Kinase, domain 1"/>
    <property type="match status" value="1"/>
</dbReference>
<dbReference type="OrthoDB" id="2158884at2759"/>
<dbReference type="Gene3D" id="1.10.510.10">
    <property type="entry name" value="Transferase(Phosphotransferase) domain 1"/>
    <property type="match status" value="1"/>
</dbReference>
<dbReference type="SMART" id="SM00220">
    <property type="entry name" value="S_TKc"/>
    <property type="match status" value="1"/>
</dbReference>
<proteinExistence type="predicted"/>
<protein>
    <submittedName>
        <fullName evidence="8">CMGC family protein kinase</fullName>
    </submittedName>
</protein>
<keyword evidence="2" id="KW-0808">Transferase</keyword>
<dbReference type="PROSITE" id="PS00108">
    <property type="entry name" value="PROTEIN_KINASE_ST"/>
    <property type="match status" value="1"/>
</dbReference>
<evidence type="ECO:0000259" key="7">
    <source>
        <dbReference type="PROSITE" id="PS50011"/>
    </source>
</evidence>
<keyword evidence="5" id="KW-0067">ATP-binding</keyword>
<dbReference type="GeneID" id="94835102"/>
<keyword evidence="1" id="KW-0723">Serine/threonine-protein kinase</keyword>
<dbReference type="InterPro" id="IPR008271">
    <property type="entry name" value="Ser/Thr_kinase_AS"/>
</dbReference>
<dbReference type="PROSITE" id="PS50011">
    <property type="entry name" value="PROTEIN_KINASE_DOM"/>
    <property type="match status" value="1"/>
</dbReference>
<dbReference type="PANTHER" id="PTHR24055">
    <property type="entry name" value="MITOGEN-ACTIVATED PROTEIN KINASE"/>
    <property type="match status" value="1"/>
</dbReference>
<dbReference type="InterPro" id="IPR011009">
    <property type="entry name" value="Kinase-like_dom_sf"/>
</dbReference>
<accession>A0A1J4KLA7</accession>
<dbReference type="EMBL" id="MLAK01000581">
    <property type="protein sequence ID" value="OHT11728.1"/>
    <property type="molecule type" value="Genomic_DNA"/>
</dbReference>
<feature type="coiled-coil region" evidence="6">
    <location>
        <begin position="355"/>
        <end position="389"/>
    </location>
</feature>
<keyword evidence="6" id="KW-0175">Coiled coil</keyword>
<name>A0A1J4KLA7_9EUKA</name>
<evidence type="ECO:0000256" key="2">
    <source>
        <dbReference type="ARBA" id="ARBA00022679"/>
    </source>
</evidence>
<sequence>MQHQIFGKDYLVINSCGEGSFAEVYKAQSKRTNEFCAIKRLKKRYRSIEEITHIPEITVIRALDHNNIIKLRDVLYDSTNMSVALVFDYMEKNLYEFIRDRKNPCDETSSLLIVYQILKAISCMHSLNIFHRDIKPENCMIKSDTLEIKLIDFGSARITSARGPFTEYISTRWCRAPECILTSGSYGPAIDIWAVGCILFELLTGRPLFPGNSEIEQIQIINQVIGSPTNETLRQFSNNPNPEIPLEFPKKNPLDFSNLLHTKNQKLIDLMQKLLEYNPVDRITADDAVNHPVFEEFRKKEEIWRMNNSKREKYSLSAYILNSKDDKNNENDYFFMTKKIPLMDDAFLAEKKTETQKDEIEKREIDENTEKLEKEKKAKLMEARKLAAKRAKQYISQSKTLPKKDYHISPYVRFGKPHFIKRATLPNALVGISYQKPSPAIIVPSTIHKKLF</sequence>
<evidence type="ECO:0000256" key="4">
    <source>
        <dbReference type="ARBA" id="ARBA00022777"/>
    </source>
</evidence>
<evidence type="ECO:0000256" key="3">
    <source>
        <dbReference type="ARBA" id="ARBA00022741"/>
    </source>
</evidence>
<dbReference type="VEuPathDB" id="TrichDB:TRFO_18802"/>
<organism evidence="8 9">
    <name type="scientific">Tritrichomonas foetus</name>
    <dbReference type="NCBI Taxonomy" id="1144522"/>
    <lineage>
        <taxon>Eukaryota</taxon>
        <taxon>Metamonada</taxon>
        <taxon>Parabasalia</taxon>
        <taxon>Tritrichomonadida</taxon>
        <taxon>Tritrichomonadidae</taxon>
        <taxon>Tritrichomonas</taxon>
    </lineage>
</organism>
<dbReference type="GO" id="GO:0005524">
    <property type="term" value="F:ATP binding"/>
    <property type="evidence" value="ECO:0007669"/>
    <property type="project" value="UniProtKB-KW"/>
</dbReference>
<dbReference type="SUPFAM" id="SSF56112">
    <property type="entry name" value="Protein kinase-like (PK-like)"/>
    <property type="match status" value="1"/>
</dbReference>
<comment type="caution">
    <text evidence="8">The sequence shown here is derived from an EMBL/GenBank/DDBJ whole genome shotgun (WGS) entry which is preliminary data.</text>
</comment>
<dbReference type="GO" id="GO:0004674">
    <property type="term" value="F:protein serine/threonine kinase activity"/>
    <property type="evidence" value="ECO:0007669"/>
    <property type="project" value="UniProtKB-KW"/>
</dbReference>